<accession>A0ACD5ZET1</accession>
<name>A0ACD5ZET1_AVESA</name>
<reference evidence="1" key="1">
    <citation type="submission" date="2021-05" db="EMBL/GenBank/DDBJ databases">
        <authorList>
            <person name="Scholz U."/>
            <person name="Mascher M."/>
            <person name="Fiebig A."/>
        </authorList>
    </citation>
    <scope>NUCLEOTIDE SEQUENCE [LARGE SCALE GENOMIC DNA]</scope>
</reference>
<reference evidence="1" key="2">
    <citation type="submission" date="2025-09" db="UniProtKB">
        <authorList>
            <consortium name="EnsemblPlants"/>
        </authorList>
    </citation>
    <scope>IDENTIFICATION</scope>
</reference>
<evidence type="ECO:0000313" key="1">
    <source>
        <dbReference type="EnsemblPlants" id="AVESA.00010b.r2.6CG1143820.1.CDS"/>
    </source>
</evidence>
<evidence type="ECO:0000313" key="2">
    <source>
        <dbReference type="Proteomes" id="UP001732700"/>
    </source>
</evidence>
<protein>
    <submittedName>
        <fullName evidence="1">Uncharacterized protein</fullName>
    </submittedName>
</protein>
<dbReference type="Proteomes" id="UP001732700">
    <property type="component" value="Chromosome 6C"/>
</dbReference>
<organism evidence="1 2">
    <name type="scientific">Avena sativa</name>
    <name type="common">Oat</name>
    <dbReference type="NCBI Taxonomy" id="4498"/>
    <lineage>
        <taxon>Eukaryota</taxon>
        <taxon>Viridiplantae</taxon>
        <taxon>Streptophyta</taxon>
        <taxon>Embryophyta</taxon>
        <taxon>Tracheophyta</taxon>
        <taxon>Spermatophyta</taxon>
        <taxon>Magnoliopsida</taxon>
        <taxon>Liliopsida</taxon>
        <taxon>Poales</taxon>
        <taxon>Poaceae</taxon>
        <taxon>BOP clade</taxon>
        <taxon>Pooideae</taxon>
        <taxon>Poodae</taxon>
        <taxon>Poeae</taxon>
        <taxon>Poeae Chloroplast Group 1 (Aveneae type)</taxon>
        <taxon>Aveninae</taxon>
        <taxon>Avena</taxon>
    </lineage>
</organism>
<dbReference type="EnsemblPlants" id="AVESA.00010b.r2.6CG1143820.1">
    <property type="protein sequence ID" value="AVESA.00010b.r2.6CG1143820.1.CDS"/>
    <property type="gene ID" value="AVESA.00010b.r2.6CG1143820"/>
</dbReference>
<proteinExistence type="predicted"/>
<sequence length="452" mass="51023">MPPRPSLQSLLLMAASAAAGDSAPLFSARRGFLAAFAAAGGHRTCLLHSLSGSRLPRRAELACCFGTTPAPETLPAGPVVPPSRNVRSIEETRACEERLGQLLEKLKNEGIRMKRWRLGAFNRTLCPMQCKGGSSEELSLSVFIPSDGLNATWNCFRATCGWKSNAQPDGVSKVYQAKKSTGNGTDVGNETDQEVKANRAIKVYRKLREEDLRLEPLCDELVTFFSERMISPETLRRNNVSQRKWNNKIVIALTYRRDNVLVGCKYRELPKKFSQERNTEKILYGLDDIKQAHDVIIVEGEIDKLSMEEAGYRNCVSVPDGAPAQVSDKLPDKDHDKKYQYLWNCKEYLDSASRIILATDADPPGQALAEELARRLGNERCWRVTWPKKNETEFCKDANEVLMFLGPQALKEVIEGAKLYRIIGLFDFRDFFSEIDNYYNLGKRVRFINENR</sequence>
<keyword evidence="2" id="KW-1185">Reference proteome</keyword>